<proteinExistence type="predicted"/>
<keyword evidence="1" id="KW-0812">Transmembrane</keyword>
<gene>
    <name evidence="2" type="ORF">HNQ39_002816</name>
</gene>
<evidence type="ECO:0000313" key="3">
    <source>
        <dbReference type="Proteomes" id="UP000520814"/>
    </source>
</evidence>
<name>A0A7W9SRC3_ARMRO</name>
<reference evidence="2 3" key="1">
    <citation type="submission" date="2020-08" db="EMBL/GenBank/DDBJ databases">
        <title>Genomic Encyclopedia of Type Strains, Phase IV (KMG-IV): sequencing the most valuable type-strain genomes for metagenomic binning, comparative biology and taxonomic classification.</title>
        <authorList>
            <person name="Goeker M."/>
        </authorList>
    </citation>
    <scope>NUCLEOTIDE SEQUENCE [LARGE SCALE GENOMIC DNA]</scope>
    <source>
        <strain evidence="2 3">DSM 23562</strain>
    </source>
</reference>
<protein>
    <submittedName>
        <fullName evidence="2">Uncharacterized protein</fullName>
    </submittedName>
</protein>
<feature type="transmembrane region" description="Helical" evidence="1">
    <location>
        <begin position="69"/>
        <end position="90"/>
    </location>
</feature>
<accession>A0A7W9SRC3</accession>
<dbReference type="EMBL" id="JACHGW010000002">
    <property type="protein sequence ID" value="MBB6051025.1"/>
    <property type="molecule type" value="Genomic_DNA"/>
</dbReference>
<evidence type="ECO:0000313" key="2">
    <source>
        <dbReference type="EMBL" id="MBB6051025.1"/>
    </source>
</evidence>
<keyword evidence="1" id="KW-0472">Membrane</keyword>
<keyword evidence="1" id="KW-1133">Transmembrane helix</keyword>
<keyword evidence="3" id="KW-1185">Reference proteome</keyword>
<comment type="caution">
    <text evidence="2">The sequence shown here is derived from an EMBL/GenBank/DDBJ whole genome shotgun (WGS) entry which is preliminary data.</text>
</comment>
<organism evidence="2 3">
    <name type="scientific">Armatimonas rosea</name>
    <dbReference type="NCBI Taxonomy" id="685828"/>
    <lineage>
        <taxon>Bacteria</taxon>
        <taxon>Bacillati</taxon>
        <taxon>Armatimonadota</taxon>
        <taxon>Armatimonadia</taxon>
        <taxon>Armatimonadales</taxon>
        <taxon>Armatimonadaceae</taxon>
        <taxon>Armatimonas</taxon>
    </lineage>
</organism>
<evidence type="ECO:0000256" key="1">
    <source>
        <dbReference type="SAM" id="Phobius"/>
    </source>
</evidence>
<dbReference type="AlphaFoldDB" id="A0A7W9SRC3"/>
<sequence length="125" mass="13936">MLYRCRKCEQVEAFGCLPAVSCGMYLMVLLGISVGSFSVALQVVAHAARRVAHAARRVAHSATPPHLPWWVMPVGFVIGIPLVVLGAYLWGRFLELMEYLFVALHRCPNCKARRWSWGFTSGFGL</sequence>
<dbReference type="Proteomes" id="UP000520814">
    <property type="component" value="Unassembled WGS sequence"/>
</dbReference>
<dbReference type="RefSeq" id="WP_184197059.1">
    <property type="nucleotide sequence ID" value="NZ_JACHGW010000002.1"/>
</dbReference>
<feature type="transmembrane region" description="Helical" evidence="1">
    <location>
        <begin position="24"/>
        <end position="48"/>
    </location>
</feature>